<evidence type="ECO:0000313" key="1">
    <source>
        <dbReference type="EMBL" id="MBW88609.1"/>
    </source>
</evidence>
<sequence>MLLINFFLPQISSNYRHLLFIKAFLDFPYC</sequence>
<proteinExistence type="predicted"/>
<dbReference type="EMBL" id="GGEC01008126">
    <property type="protein sequence ID" value="MBW88609.1"/>
    <property type="molecule type" value="Transcribed_RNA"/>
</dbReference>
<protein>
    <submittedName>
        <fullName evidence="1">Uncharacterized protein</fullName>
    </submittedName>
</protein>
<name>A0A2P2J587_RHIMU</name>
<organism evidence="1">
    <name type="scientific">Rhizophora mucronata</name>
    <name type="common">Asiatic mangrove</name>
    <dbReference type="NCBI Taxonomy" id="61149"/>
    <lineage>
        <taxon>Eukaryota</taxon>
        <taxon>Viridiplantae</taxon>
        <taxon>Streptophyta</taxon>
        <taxon>Embryophyta</taxon>
        <taxon>Tracheophyta</taxon>
        <taxon>Spermatophyta</taxon>
        <taxon>Magnoliopsida</taxon>
        <taxon>eudicotyledons</taxon>
        <taxon>Gunneridae</taxon>
        <taxon>Pentapetalae</taxon>
        <taxon>rosids</taxon>
        <taxon>fabids</taxon>
        <taxon>Malpighiales</taxon>
        <taxon>Rhizophoraceae</taxon>
        <taxon>Rhizophora</taxon>
    </lineage>
</organism>
<accession>A0A2P2J587</accession>
<reference evidence="1" key="1">
    <citation type="submission" date="2018-02" db="EMBL/GenBank/DDBJ databases">
        <title>Rhizophora mucronata_Transcriptome.</title>
        <authorList>
            <person name="Meera S.P."/>
            <person name="Sreeshan A."/>
            <person name="Augustine A."/>
        </authorList>
    </citation>
    <scope>NUCLEOTIDE SEQUENCE</scope>
    <source>
        <tissue evidence="1">Leaf</tissue>
    </source>
</reference>
<dbReference type="AlphaFoldDB" id="A0A2P2J587"/>